<evidence type="ECO:0000256" key="5">
    <source>
        <dbReference type="ARBA" id="ARBA00022985"/>
    </source>
</evidence>
<keyword evidence="5" id="KW-0448">Lipopolysaccharide biosynthesis</keyword>
<evidence type="ECO:0000256" key="2">
    <source>
        <dbReference type="ARBA" id="ARBA00022676"/>
    </source>
</evidence>
<evidence type="ECO:0000256" key="3">
    <source>
        <dbReference type="ARBA" id="ARBA00022679"/>
    </source>
</evidence>
<feature type="transmembrane region" description="Helical" evidence="8">
    <location>
        <begin position="265"/>
        <end position="286"/>
    </location>
</feature>
<dbReference type="GO" id="GO:0009103">
    <property type="term" value="P:lipopolysaccharide biosynthetic process"/>
    <property type="evidence" value="ECO:0007669"/>
    <property type="project" value="UniProtKB-KW"/>
</dbReference>
<dbReference type="EMBL" id="NJBO01000019">
    <property type="protein sequence ID" value="TKJ40210.1"/>
    <property type="molecule type" value="Genomic_DNA"/>
</dbReference>
<evidence type="ECO:0000256" key="7">
    <source>
        <dbReference type="ARBA" id="ARBA00023136"/>
    </source>
</evidence>
<keyword evidence="6 8" id="KW-1133">Transmembrane helix</keyword>
<evidence type="ECO:0000313" key="10">
    <source>
        <dbReference type="EMBL" id="TKJ40210.1"/>
    </source>
</evidence>
<dbReference type="InterPro" id="IPR029044">
    <property type="entry name" value="Nucleotide-diphossugar_trans"/>
</dbReference>
<protein>
    <recommendedName>
        <fullName evidence="9">Glycosyltransferase 2-like domain-containing protein</fullName>
    </recommendedName>
</protein>
<keyword evidence="2" id="KW-0328">Glycosyltransferase</keyword>
<sequence length="304" mass="34225">MKRPKVSVIVPACNEEENIPLLVSGFAELSEKANFGFEVLLIDDGSTDGTYTAAKGLARKHPFLRVFKHRANFGVTRALETGFEEAKGEVFVFFPADLQFLITDIPKLVEPILEGRAELVTGHKIGRYKKRFVSGVYNTLSRLLFRINVRDLNSVKAFRREVVEDISLRKDWHRYLVVLAAKDGWRIEEVDVTLRPRMHGRSKFGFWRVPLGVLDLISVSFLLRYSRKPMLLFGTLGGASIGLGIIAGLVAIGLRIFAGLGFRPLLYLVILLIVAGLLLLMAGFLAEQVAQLRAEIEFSKRRRR</sequence>
<proteinExistence type="predicted"/>
<evidence type="ECO:0000256" key="4">
    <source>
        <dbReference type="ARBA" id="ARBA00022692"/>
    </source>
</evidence>
<dbReference type="GO" id="GO:0016757">
    <property type="term" value="F:glycosyltransferase activity"/>
    <property type="evidence" value="ECO:0007669"/>
    <property type="project" value="UniProtKB-KW"/>
</dbReference>
<dbReference type="Gene3D" id="3.90.550.10">
    <property type="entry name" value="Spore Coat Polysaccharide Biosynthesis Protein SpsA, Chain A"/>
    <property type="match status" value="1"/>
</dbReference>
<keyword evidence="7 8" id="KW-0472">Membrane</keyword>
<keyword evidence="3" id="KW-0808">Transferase</keyword>
<keyword evidence="1" id="KW-1003">Cell membrane</keyword>
<dbReference type="SUPFAM" id="SSF53448">
    <property type="entry name" value="Nucleotide-diphospho-sugar transferases"/>
    <property type="match status" value="1"/>
</dbReference>
<evidence type="ECO:0000256" key="1">
    <source>
        <dbReference type="ARBA" id="ARBA00022475"/>
    </source>
</evidence>
<evidence type="ECO:0000256" key="6">
    <source>
        <dbReference type="ARBA" id="ARBA00022989"/>
    </source>
</evidence>
<dbReference type="AlphaFoldDB" id="A0A532UZ28"/>
<evidence type="ECO:0000313" key="11">
    <source>
        <dbReference type="Proteomes" id="UP000317778"/>
    </source>
</evidence>
<dbReference type="Pfam" id="PF00535">
    <property type="entry name" value="Glycos_transf_2"/>
    <property type="match status" value="1"/>
</dbReference>
<feature type="domain" description="Glycosyltransferase 2-like" evidence="9">
    <location>
        <begin position="7"/>
        <end position="137"/>
    </location>
</feature>
<dbReference type="Proteomes" id="UP000317778">
    <property type="component" value="Unassembled WGS sequence"/>
</dbReference>
<dbReference type="InterPro" id="IPR001173">
    <property type="entry name" value="Glyco_trans_2-like"/>
</dbReference>
<evidence type="ECO:0000259" key="9">
    <source>
        <dbReference type="Pfam" id="PF00535"/>
    </source>
</evidence>
<accession>A0A532UZ28</accession>
<dbReference type="InterPro" id="IPR050256">
    <property type="entry name" value="Glycosyltransferase_2"/>
</dbReference>
<reference evidence="10 11" key="1">
    <citation type="submission" date="2017-06" db="EMBL/GenBank/DDBJ databases">
        <title>Novel microbial phyla capable of carbon fixation and sulfur reduction in deep-sea sediments.</title>
        <authorList>
            <person name="Huang J."/>
            <person name="Baker B."/>
            <person name="Wang Y."/>
        </authorList>
    </citation>
    <scope>NUCLEOTIDE SEQUENCE [LARGE SCALE GENOMIC DNA]</scope>
    <source>
        <strain evidence="10">B3_TA06</strain>
    </source>
</reference>
<dbReference type="CDD" id="cd04179">
    <property type="entry name" value="DPM_DPG-synthase_like"/>
    <property type="match status" value="1"/>
</dbReference>
<organism evidence="10 11">
    <name type="scientific">candidate division TA06 bacterium B3_TA06</name>
    <dbReference type="NCBI Taxonomy" id="2012487"/>
    <lineage>
        <taxon>Bacteria</taxon>
        <taxon>Bacteria division TA06</taxon>
    </lineage>
</organism>
<feature type="transmembrane region" description="Helical" evidence="8">
    <location>
        <begin position="231"/>
        <end position="258"/>
    </location>
</feature>
<feature type="transmembrane region" description="Helical" evidence="8">
    <location>
        <begin position="205"/>
        <end position="225"/>
    </location>
</feature>
<gene>
    <name evidence="10" type="ORF">CEE36_09755</name>
</gene>
<dbReference type="PANTHER" id="PTHR48090">
    <property type="entry name" value="UNDECAPRENYL-PHOSPHATE 4-DEOXY-4-FORMAMIDO-L-ARABINOSE TRANSFERASE-RELATED"/>
    <property type="match status" value="1"/>
</dbReference>
<name>A0A532UZ28_UNCT6</name>
<comment type="caution">
    <text evidence="10">The sequence shown here is derived from an EMBL/GenBank/DDBJ whole genome shotgun (WGS) entry which is preliminary data.</text>
</comment>
<evidence type="ECO:0000256" key="8">
    <source>
        <dbReference type="SAM" id="Phobius"/>
    </source>
</evidence>
<keyword evidence="4 8" id="KW-0812">Transmembrane</keyword>
<dbReference type="GO" id="GO:0005886">
    <property type="term" value="C:plasma membrane"/>
    <property type="evidence" value="ECO:0007669"/>
    <property type="project" value="TreeGrafter"/>
</dbReference>
<dbReference type="PANTHER" id="PTHR48090:SF3">
    <property type="entry name" value="UNDECAPRENYL-PHOSPHATE 4-DEOXY-4-FORMAMIDO-L-ARABINOSE TRANSFERASE"/>
    <property type="match status" value="1"/>
</dbReference>